<keyword evidence="3" id="KW-1185">Reference proteome</keyword>
<dbReference type="RefSeq" id="WP_277864824.1">
    <property type="nucleotide sequence ID" value="NZ_JARRAG010000008.1"/>
</dbReference>
<dbReference type="Proteomes" id="UP001216907">
    <property type="component" value="Unassembled WGS sequence"/>
</dbReference>
<proteinExistence type="predicted"/>
<sequence>MANRSPNTSGLIPFSRGRSGNPGGRPKVAAAREALRRVLTAARDHGTTILDDWANDLAATTDLETRLAILRFLEGSQPPPDAIAGDAATHEQALLELDAACDVEG</sequence>
<reference evidence="2 3" key="1">
    <citation type="submission" date="2023-03" db="EMBL/GenBank/DDBJ databases">
        <title>Paludisphaera mucosa sp. nov. a novel planctomycete from northern fen.</title>
        <authorList>
            <person name="Ivanova A."/>
        </authorList>
    </citation>
    <scope>NUCLEOTIDE SEQUENCE [LARGE SCALE GENOMIC DNA]</scope>
    <source>
        <strain evidence="2 3">Pla2</strain>
    </source>
</reference>
<organism evidence="2 3">
    <name type="scientific">Paludisphaera mucosa</name>
    <dbReference type="NCBI Taxonomy" id="3030827"/>
    <lineage>
        <taxon>Bacteria</taxon>
        <taxon>Pseudomonadati</taxon>
        <taxon>Planctomycetota</taxon>
        <taxon>Planctomycetia</taxon>
        <taxon>Isosphaerales</taxon>
        <taxon>Isosphaeraceae</taxon>
        <taxon>Paludisphaera</taxon>
    </lineage>
</organism>
<accession>A0ABT6FLQ4</accession>
<feature type="compositionally biased region" description="Polar residues" evidence="1">
    <location>
        <begin position="1"/>
        <end position="10"/>
    </location>
</feature>
<feature type="compositionally biased region" description="Low complexity" evidence="1">
    <location>
        <begin position="15"/>
        <end position="27"/>
    </location>
</feature>
<feature type="region of interest" description="Disordered" evidence="1">
    <location>
        <begin position="1"/>
        <end position="27"/>
    </location>
</feature>
<comment type="caution">
    <text evidence="2">The sequence shown here is derived from an EMBL/GenBank/DDBJ whole genome shotgun (WGS) entry which is preliminary data.</text>
</comment>
<evidence type="ECO:0000313" key="3">
    <source>
        <dbReference type="Proteomes" id="UP001216907"/>
    </source>
</evidence>
<gene>
    <name evidence="2" type="ORF">PZE19_32470</name>
</gene>
<evidence type="ECO:0008006" key="4">
    <source>
        <dbReference type="Google" id="ProtNLM"/>
    </source>
</evidence>
<evidence type="ECO:0000313" key="2">
    <source>
        <dbReference type="EMBL" id="MDG3008505.1"/>
    </source>
</evidence>
<protein>
    <recommendedName>
        <fullName evidence="4">DUF5681 domain-containing protein</fullName>
    </recommendedName>
</protein>
<name>A0ABT6FLQ4_9BACT</name>
<evidence type="ECO:0000256" key="1">
    <source>
        <dbReference type="SAM" id="MobiDB-lite"/>
    </source>
</evidence>
<dbReference type="EMBL" id="JARRAG010000008">
    <property type="protein sequence ID" value="MDG3008505.1"/>
    <property type="molecule type" value="Genomic_DNA"/>
</dbReference>